<feature type="compositionally biased region" description="Polar residues" evidence="1">
    <location>
        <begin position="120"/>
        <end position="130"/>
    </location>
</feature>
<name>A0AAV3NT25_LITER</name>
<dbReference type="PANTHER" id="PTHR35707">
    <property type="entry name" value="OS06G0608100 PROTEIN"/>
    <property type="match status" value="1"/>
</dbReference>
<feature type="compositionally biased region" description="Polar residues" evidence="1">
    <location>
        <begin position="576"/>
        <end position="586"/>
    </location>
</feature>
<feature type="region of interest" description="Disordered" evidence="1">
    <location>
        <begin position="1"/>
        <end position="135"/>
    </location>
</feature>
<comment type="caution">
    <text evidence="2">The sequence shown here is derived from an EMBL/GenBank/DDBJ whole genome shotgun (WGS) entry which is preliminary data.</text>
</comment>
<organism evidence="2 3">
    <name type="scientific">Lithospermum erythrorhizon</name>
    <name type="common">Purple gromwell</name>
    <name type="synonym">Lithospermum officinale var. erythrorhizon</name>
    <dbReference type="NCBI Taxonomy" id="34254"/>
    <lineage>
        <taxon>Eukaryota</taxon>
        <taxon>Viridiplantae</taxon>
        <taxon>Streptophyta</taxon>
        <taxon>Embryophyta</taxon>
        <taxon>Tracheophyta</taxon>
        <taxon>Spermatophyta</taxon>
        <taxon>Magnoliopsida</taxon>
        <taxon>eudicotyledons</taxon>
        <taxon>Gunneridae</taxon>
        <taxon>Pentapetalae</taxon>
        <taxon>asterids</taxon>
        <taxon>lamiids</taxon>
        <taxon>Boraginales</taxon>
        <taxon>Boraginaceae</taxon>
        <taxon>Boraginoideae</taxon>
        <taxon>Lithospermeae</taxon>
        <taxon>Lithospermum</taxon>
    </lineage>
</organism>
<dbReference type="Proteomes" id="UP001454036">
    <property type="component" value="Unassembled WGS sequence"/>
</dbReference>
<reference evidence="2 3" key="1">
    <citation type="submission" date="2024-01" db="EMBL/GenBank/DDBJ databases">
        <title>The complete chloroplast genome sequence of Lithospermum erythrorhizon: insights into the phylogenetic relationship among Boraginaceae species and the maternal lineages of purple gromwells.</title>
        <authorList>
            <person name="Okada T."/>
            <person name="Watanabe K."/>
        </authorList>
    </citation>
    <scope>NUCLEOTIDE SEQUENCE [LARGE SCALE GENOMIC DNA]</scope>
</reference>
<feature type="compositionally biased region" description="Basic and acidic residues" evidence="1">
    <location>
        <begin position="69"/>
        <end position="80"/>
    </location>
</feature>
<evidence type="ECO:0000313" key="3">
    <source>
        <dbReference type="Proteomes" id="UP001454036"/>
    </source>
</evidence>
<protein>
    <submittedName>
        <fullName evidence="2">Uncharacterized protein</fullName>
    </submittedName>
</protein>
<keyword evidence="3" id="KW-1185">Reference proteome</keyword>
<feature type="region of interest" description="Disordered" evidence="1">
    <location>
        <begin position="275"/>
        <end position="294"/>
    </location>
</feature>
<proteinExistence type="predicted"/>
<evidence type="ECO:0000256" key="1">
    <source>
        <dbReference type="SAM" id="MobiDB-lite"/>
    </source>
</evidence>
<feature type="region of interest" description="Disordered" evidence="1">
    <location>
        <begin position="179"/>
        <end position="204"/>
    </location>
</feature>
<gene>
    <name evidence="2" type="ORF">LIER_03428</name>
</gene>
<feature type="compositionally biased region" description="Acidic residues" evidence="1">
    <location>
        <begin position="81"/>
        <end position="108"/>
    </location>
</feature>
<dbReference type="PANTHER" id="PTHR35707:SF1">
    <property type="entry name" value="SPC7 KINETOCHORE PROTEIN DOMAIN-CONTAINING PROTEIN"/>
    <property type="match status" value="1"/>
</dbReference>
<feature type="compositionally biased region" description="Polar residues" evidence="1">
    <location>
        <begin position="182"/>
        <end position="192"/>
    </location>
</feature>
<dbReference type="EMBL" id="BAABME010000412">
    <property type="protein sequence ID" value="GAA0142559.1"/>
    <property type="molecule type" value="Genomic_DNA"/>
</dbReference>
<accession>A0AAV3NT25</accession>
<evidence type="ECO:0000313" key="2">
    <source>
        <dbReference type="EMBL" id="GAA0142559.1"/>
    </source>
</evidence>
<feature type="region of interest" description="Disordered" evidence="1">
    <location>
        <begin position="699"/>
        <end position="723"/>
    </location>
</feature>
<sequence>MASTTEDDATLPTTDAIPSACRSGTSTTTTTAAMEEQKNKRSRRVSFAEMTSIHFFDRDDSETPSGSGAKEKEEGKAKENSEEEAEDENVNNDESENEEEDEEGEDEDVRVFFRPMESPSPGSNLGSATSNDEDNFFGPVSTSFIRPDRLSGSATSDDNHDITMDSTAFSMHFRSLAKSESGEQLRTPTGISLSFGEKTPNQSTLGSSMLLTEAKRPILKSDLHDANISGGSDSDMSLVVENSRKYEYDRLLPGVDDKFSEVEKDLLVNLIPGNRDSSDMSLEVENSNEPSRLLPDVDDKLAEVDKNVEVNLVSGNTNHSRSPGVLRNDLLHLEEQRSDPNSEIQTTASHAHNDILIDCGLENQMDVANGGSTASVAHYLTGLVAPSSLDPHPSSDTSVDNAIVSSNMDQIVVNSKKPDDHSALSRPAEHDQDTELMKSNDYNQHEGETMLPALRSSTPQLNKSVMGTLTPSKYSLLVTPPHNQNAVLPQGSNSSIQKSILKLEKLKISSISSYRSKKFSDSYIHHREPPEISHRFHHTQSEKFLDQQETLSNFEKHISPLRQGGSQSLHPKASDGTLTARMSPSESRSKLSKDEFRAIPGSTSLSSLRNLTESRLQKNLLQCFEPSPRKQYVLDVKVPEDNHPSEMDNFLSLFHLTDEFKDSSSRKRRNNYEIESGDNRDVKISTMKSPKLQKIDCDEFKDSSARKRRNNHEIKSGDNRDVENLTLKSPKLQDIGSNNAEVLECPSEVYSGTHTSVRELKRLTDIYAKFSEDAESLLPSSADNLYLPAIDMMDDVLDNLQRSKSYVVLCDGILLRRTSTLSDIDSKRIVNARSMLQKLLYERAKSQLMQLKREKLQGKLQQLTSGLLGSQMLKSSLSPQHFPIVAPFDAACHQSSSVVNKDGKEVTCDGVTALLQHLEDSFNKISNSLTKLQLSCEIKGEHSCEDTLVLVKEHLMKRTRSMSVRLNIQMWGVRAAESRKGHYTFILSYLDFVIQRITINAGPDSSIAIINEVNDIEISKKFPNMDAFTAFQFVLNSEFSRKYVGVRSLAQETQVTSSIMRSLLNVLEEVQLAQIEIENLTGTSFCSQSAQQLGLRLYFLNFKNVKKLTLTLDISCLKRGIYPSDVSPEEFSALIDAKESSGVEQVQLCEIKKAVQSVRFGYMRILRLCRCISQVV</sequence>
<feature type="region of interest" description="Disordered" evidence="1">
    <location>
        <begin position="560"/>
        <end position="593"/>
    </location>
</feature>
<dbReference type="AlphaFoldDB" id="A0AAV3NT25"/>